<evidence type="ECO:0000256" key="1">
    <source>
        <dbReference type="SAM" id="Coils"/>
    </source>
</evidence>
<feature type="compositionally biased region" description="Basic and acidic residues" evidence="2">
    <location>
        <begin position="297"/>
        <end position="310"/>
    </location>
</feature>
<dbReference type="InterPro" id="IPR016024">
    <property type="entry name" value="ARM-type_fold"/>
</dbReference>
<feature type="coiled-coil region" evidence="1">
    <location>
        <begin position="702"/>
        <end position="729"/>
    </location>
</feature>
<feature type="compositionally biased region" description="Polar residues" evidence="2">
    <location>
        <begin position="982"/>
        <end position="997"/>
    </location>
</feature>
<feature type="region of interest" description="Disordered" evidence="2">
    <location>
        <begin position="92"/>
        <end position="431"/>
    </location>
</feature>
<sequence>MSSYAQQPMVSSYYQTQQPPAMYTTMPSSQPVVVTARPPVLMTQQQYRGPPPIMPQQTFVAPPDPHQNQQLPNMGKPPQTLHSKVLEIVNPKTNEVINKQDVDRSRHSSGGDPRAAVPANKIGDRRRLMTETRQRPFKDQRPLEPFKHIKRRIDPLPFEIACSDSTKRGTFRRTSESSDGSRKARSTPEDVQDVQTTTVGTTDASDQEERSASVAESASSLSNSSEEKLDCDDTAPSSQSVSLTTDCTIGDQSQEQMSEEETRGGDVPAVSDWSMAVEMVDRDNAADTTIGSIKFLDSPERTSPQKDKVQKTTQPESPPKQQVDDLRSEAAEEQTKEQAEVVDAAPSQQPPNDSVEENSSSPVVEAAAGSEKATEPKSETETEPVCSSSMLISQASLEEGEYRSDDADGSASEESPVKSKPKPENLAGKVAEMKKNNSLVDIKNRRYSSGFLLLVGRMVAERDNPKCPVAITQLAEYGIDQKADERPRTFPHRTPQQLKLVVQRRSLGPTWHASASTPLFPVEHKKQRYQGRQSDRLRPSSNIVSPTTNNKKEVERAPAPIKAIERTTEGGTLHQAPAPWKPMRRAAAGTDSADLEEQMIYKNVRSMLNKITPSTFETLCDDFLRLELQSKLQNMDTVISIIFDKAVEEPTYTALYIKLFEKQIDQESKSNGSKSVFRNGILNKCQTTFETAQKNRDELLATKRAEANAETDEKKRAELLSECEDKERKERRRVFGLVGFIGHLYCSHLLTPCIVQWCIMYLLKQHMSTTGGDEECVECVIRMLTTIGKDLDNDAKGNKALRRNVDCYYESLRSFNNLSTRVRFSIDDLIELQANKWVARKSVAVMPTTIKEVRQQAEAEERQNEIDREQHFLQTRGGHNRNGGHLRGAANLGRGGSPQRGRPGQHVNRPLRGEAIPSTPDRRMHAAAAASSVPQTVPSKNLSLLNEVQKDSRALGHSKKKTWASGACGGGGSNGQQDTDRAPSSTAHRSQTSSRNG</sequence>
<feature type="compositionally biased region" description="Low complexity" evidence="2">
    <location>
        <begin position="350"/>
        <end position="368"/>
    </location>
</feature>
<dbReference type="SUPFAM" id="SSF48371">
    <property type="entry name" value="ARM repeat"/>
    <property type="match status" value="1"/>
</dbReference>
<evidence type="ECO:0000313" key="4">
    <source>
        <dbReference type="Proteomes" id="UP000887566"/>
    </source>
</evidence>
<dbReference type="AlphaFoldDB" id="A0A914V046"/>
<feature type="domain" description="MIF4G" evidence="3">
    <location>
        <begin position="601"/>
        <end position="836"/>
    </location>
</feature>
<keyword evidence="4" id="KW-1185">Reference proteome</keyword>
<dbReference type="GO" id="GO:0016281">
    <property type="term" value="C:eukaryotic translation initiation factor 4F complex"/>
    <property type="evidence" value="ECO:0007669"/>
    <property type="project" value="TreeGrafter"/>
</dbReference>
<feature type="region of interest" description="Disordered" evidence="2">
    <location>
        <begin position="874"/>
        <end position="997"/>
    </location>
</feature>
<dbReference type="Gene3D" id="1.25.40.180">
    <property type="match status" value="1"/>
</dbReference>
<feature type="compositionally biased region" description="Polar residues" evidence="2">
    <location>
        <begin position="235"/>
        <end position="256"/>
    </location>
</feature>
<evidence type="ECO:0000313" key="5">
    <source>
        <dbReference type="WBParaSite" id="PSAMB.scaffold1409size31871.g13037.t1"/>
    </source>
</evidence>
<dbReference type="InterPro" id="IPR003890">
    <property type="entry name" value="MIF4G-like_typ-3"/>
</dbReference>
<reference evidence="5" key="1">
    <citation type="submission" date="2022-11" db="UniProtKB">
        <authorList>
            <consortium name="WormBaseParasite"/>
        </authorList>
    </citation>
    <scope>IDENTIFICATION</scope>
</reference>
<feature type="region of interest" description="Disordered" evidence="2">
    <location>
        <begin position="527"/>
        <end position="556"/>
    </location>
</feature>
<dbReference type="GO" id="GO:0003743">
    <property type="term" value="F:translation initiation factor activity"/>
    <property type="evidence" value="ECO:0007669"/>
    <property type="project" value="TreeGrafter"/>
</dbReference>
<dbReference type="PANTHER" id="PTHR23253:SF78">
    <property type="entry name" value="EUKARYOTIC TRANSLATION INITIATION FACTOR 4G1, ISOFORM B-RELATED"/>
    <property type="match status" value="1"/>
</dbReference>
<evidence type="ECO:0000256" key="2">
    <source>
        <dbReference type="SAM" id="MobiDB-lite"/>
    </source>
</evidence>
<feature type="compositionally biased region" description="Basic and acidic residues" evidence="2">
    <location>
        <begin position="173"/>
        <end position="188"/>
    </location>
</feature>
<accession>A0A914V046</accession>
<dbReference type="WBParaSite" id="PSAMB.scaffold1409size31871.g13037.t1">
    <property type="protein sequence ID" value="PSAMB.scaffold1409size31871.g13037.t1"/>
    <property type="gene ID" value="PSAMB.scaffold1409size31871.g13037"/>
</dbReference>
<feature type="compositionally biased region" description="Polar residues" evidence="2">
    <location>
        <begin position="539"/>
        <end position="549"/>
    </location>
</feature>
<dbReference type="Pfam" id="PF02854">
    <property type="entry name" value="MIF4G"/>
    <property type="match status" value="1"/>
</dbReference>
<name>A0A914V046_9BILA</name>
<evidence type="ECO:0000259" key="3">
    <source>
        <dbReference type="SMART" id="SM00543"/>
    </source>
</evidence>
<feature type="compositionally biased region" description="Basic and acidic residues" evidence="2">
    <location>
        <begin position="122"/>
        <end position="147"/>
    </location>
</feature>
<feature type="region of interest" description="Disordered" evidence="2">
    <location>
        <begin position="44"/>
        <end position="79"/>
    </location>
</feature>
<feature type="compositionally biased region" description="Low complexity" evidence="2">
    <location>
        <begin position="212"/>
        <end position="224"/>
    </location>
</feature>
<feature type="compositionally biased region" description="Basic and acidic residues" evidence="2">
    <location>
        <begin position="322"/>
        <end position="339"/>
    </location>
</feature>
<feature type="compositionally biased region" description="Polar residues" evidence="2">
    <location>
        <begin position="385"/>
        <end position="396"/>
    </location>
</feature>
<dbReference type="PANTHER" id="PTHR23253">
    <property type="entry name" value="EUKARYOTIC TRANSLATION INITIATION FACTOR 4 GAMMA"/>
    <property type="match status" value="1"/>
</dbReference>
<feature type="compositionally biased region" description="Polar residues" evidence="2">
    <location>
        <begin position="932"/>
        <end position="946"/>
    </location>
</feature>
<feature type="compositionally biased region" description="Low complexity" evidence="2">
    <location>
        <begin position="193"/>
        <end position="203"/>
    </location>
</feature>
<organism evidence="4 5">
    <name type="scientific">Plectus sambesii</name>
    <dbReference type="NCBI Taxonomy" id="2011161"/>
    <lineage>
        <taxon>Eukaryota</taxon>
        <taxon>Metazoa</taxon>
        <taxon>Ecdysozoa</taxon>
        <taxon>Nematoda</taxon>
        <taxon>Chromadorea</taxon>
        <taxon>Plectida</taxon>
        <taxon>Plectina</taxon>
        <taxon>Plectoidea</taxon>
        <taxon>Plectidae</taxon>
        <taxon>Plectus</taxon>
    </lineage>
</organism>
<proteinExistence type="predicted"/>
<dbReference type="Proteomes" id="UP000887566">
    <property type="component" value="Unplaced"/>
</dbReference>
<dbReference type="SMART" id="SM00543">
    <property type="entry name" value="MIF4G"/>
    <property type="match status" value="1"/>
</dbReference>
<protein>
    <submittedName>
        <fullName evidence="5">MIF4G domain-containing protein</fullName>
    </submittedName>
</protein>
<dbReference type="GO" id="GO:0003729">
    <property type="term" value="F:mRNA binding"/>
    <property type="evidence" value="ECO:0007669"/>
    <property type="project" value="TreeGrafter"/>
</dbReference>
<keyword evidence="1" id="KW-0175">Coiled coil</keyword>